<dbReference type="Pfam" id="PF00498">
    <property type="entry name" value="FHA"/>
    <property type="match status" value="1"/>
</dbReference>
<gene>
    <name evidence="4" type="ORF">IAA52_06395</name>
</gene>
<dbReference type="Proteomes" id="UP000824260">
    <property type="component" value="Unassembled WGS sequence"/>
</dbReference>
<reference evidence="4" key="1">
    <citation type="submission" date="2020-10" db="EMBL/GenBank/DDBJ databases">
        <authorList>
            <person name="Gilroy R."/>
        </authorList>
    </citation>
    <scope>NUCLEOTIDE SEQUENCE</scope>
    <source>
        <strain evidence="4">ChiSjej6B24-2974</strain>
    </source>
</reference>
<evidence type="ECO:0000313" key="5">
    <source>
        <dbReference type="Proteomes" id="UP000824260"/>
    </source>
</evidence>
<accession>A0A9D1CWK5</accession>
<dbReference type="InterPro" id="IPR008984">
    <property type="entry name" value="SMAD_FHA_dom_sf"/>
</dbReference>
<proteinExistence type="predicted"/>
<protein>
    <recommendedName>
        <fullName evidence="3">FHA domain-containing protein</fullName>
    </recommendedName>
</protein>
<dbReference type="EMBL" id="DVFZ01000061">
    <property type="protein sequence ID" value="HIQ82718.1"/>
    <property type="molecule type" value="Genomic_DNA"/>
</dbReference>
<feature type="transmembrane region" description="Helical" evidence="2">
    <location>
        <begin position="12"/>
        <end position="29"/>
    </location>
</feature>
<dbReference type="CDD" id="cd00060">
    <property type="entry name" value="FHA"/>
    <property type="match status" value="1"/>
</dbReference>
<keyword evidence="2" id="KW-0812">Transmembrane</keyword>
<reference evidence="4" key="2">
    <citation type="journal article" date="2021" name="PeerJ">
        <title>Extensive microbial diversity within the chicken gut microbiome revealed by metagenomics and culture.</title>
        <authorList>
            <person name="Gilroy R."/>
            <person name="Ravi A."/>
            <person name="Getino M."/>
            <person name="Pursley I."/>
            <person name="Horton D.L."/>
            <person name="Alikhan N.F."/>
            <person name="Baker D."/>
            <person name="Gharbi K."/>
            <person name="Hall N."/>
            <person name="Watson M."/>
            <person name="Adriaenssens E.M."/>
            <person name="Foster-Nyarko E."/>
            <person name="Jarju S."/>
            <person name="Secka A."/>
            <person name="Antonio M."/>
            <person name="Oren A."/>
            <person name="Chaudhuri R.R."/>
            <person name="La Ragione R."/>
            <person name="Hildebrand F."/>
            <person name="Pallen M.J."/>
        </authorList>
    </citation>
    <scope>NUCLEOTIDE SEQUENCE</scope>
    <source>
        <strain evidence="4">ChiSjej6B24-2974</strain>
    </source>
</reference>
<feature type="compositionally biased region" description="Basic and acidic residues" evidence="1">
    <location>
        <begin position="190"/>
        <end position="205"/>
    </location>
</feature>
<evidence type="ECO:0000259" key="3">
    <source>
        <dbReference type="Pfam" id="PF00498"/>
    </source>
</evidence>
<keyword evidence="2" id="KW-0472">Membrane</keyword>
<dbReference type="SUPFAM" id="SSF49879">
    <property type="entry name" value="SMAD/FHA domain"/>
    <property type="match status" value="1"/>
</dbReference>
<evidence type="ECO:0000256" key="1">
    <source>
        <dbReference type="SAM" id="MobiDB-lite"/>
    </source>
</evidence>
<sequence length="228" mass="25120">MSDGLYEILALAARYFFAALFLLIVLRAWRVTVRDSRRASKLRRWSPQTGLSGELVVLEGEGRARRGMRYPVIREGTLGSARSADIRVRHPSVRPKHARFELTDEGLALTAISGAKLVDGDGKRVRRLLLRDGDSFYAGSVLLSLVLIDAVGRAGDYAPQDDGLFDAPRMQARPAAAAGISGNGSGVTEPRFERPIPMREDRAVRSDPAWTDDDLFFDTGDDADEDNF</sequence>
<keyword evidence="2" id="KW-1133">Transmembrane helix</keyword>
<dbReference type="InterPro" id="IPR000253">
    <property type="entry name" value="FHA_dom"/>
</dbReference>
<name>A0A9D1CWK5_9FIRM</name>
<feature type="region of interest" description="Disordered" evidence="1">
    <location>
        <begin position="177"/>
        <end position="228"/>
    </location>
</feature>
<evidence type="ECO:0000256" key="2">
    <source>
        <dbReference type="SAM" id="Phobius"/>
    </source>
</evidence>
<organism evidence="4 5">
    <name type="scientific">Candidatus Pullichristensenella stercorigallinarum</name>
    <dbReference type="NCBI Taxonomy" id="2840909"/>
    <lineage>
        <taxon>Bacteria</taxon>
        <taxon>Bacillati</taxon>
        <taxon>Bacillota</taxon>
        <taxon>Clostridia</taxon>
        <taxon>Candidatus Pullichristensenella</taxon>
    </lineage>
</organism>
<dbReference type="AlphaFoldDB" id="A0A9D1CWK5"/>
<dbReference type="Gene3D" id="2.60.200.20">
    <property type="match status" value="1"/>
</dbReference>
<evidence type="ECO:0000313" key="4">
    <source>
        <dbReference type="EMBL" id="HIQ82718.1"/>
    </source>
</evidence>
<feature type="compositionally biased region" description="Acidic residues" evidence="1">
    <location>
        <begin position="210"/>
        <end position="228"/>
    </location>
</feature>
<comment type="caution">
    <text evidence="4">The sequence shown here is derived from an EMBL/GenBank/DDBJ whole genome shotgun (WGS) entry which is preliminary data.</text>
</comment>
<feature type="domain" description="FHA" evidence="3">
    <location>
        <begin position="77"/>
        <end position="136"/>
    </location>
</feature>